<reference evidence="1" key="1">
    <citation type="submission" date="2023-05" db="EMBL/GenBank/DDBJ databases">
        <title>Genome and transcriptome analyses reveal genes involved in the formation of fine ridges on petal epidermal cells in Hibiscus trionum.</title>
        <authorList>
            <person name="Koshimizu S."/>
            <person name="Masuda S."/>
            <person name="Ishii T."/>
            <person name="Shirasu K."/>
            <person name="Hoshino A."/>
            <person name="Arita M."/>
        </authorList>
    </citation>
    <scope>NUCLEOTIDE SEQUENCE</scope>
    <source>
        <strain evidence="1">Hamamatsu line</strain>
    </source>
</reference>
<name>A0A9W7J3Y9_HIBTR</name>
<evidence type="ECO:0000313" key="2">
    <source>
        <dbReference type="Proteomes" id="UP001165190"/>
    </source>
</evidence>
<keyword evidence="2" id="KW-1185">Reference proteome</keyword>
<dbReference type="PANTHER" id="PTHR47764:SF11">
    <property type="entry name" value="UBIQUITIN-LIKE-SPECIFIC PROTEASE 2A-RELATED"/>
    <property type="match status" value="1"/>
</dbReference>
<organism evidence="1 2">
    <name type="scientific">Hibiscus trionum</name>
    <name type="common">Flower of an hour</name>
    <dbReference type="NCBI Taxonomy" id="183268"/>
    <lineage>
        <taxon>Eukaryota</taxon>
        <taxon>Viridiplantae</taxon>
        <taxon>Streptophyta</taxon>
        <taxon>Embryophyta</taxon>
        <taxon>Tracheophyta</taxon>
        <taxon>Spermatophyta</taxon>
        <taxon>Magnoliopsida</taxon>
        <taxon>eudicotyledons</taxon>
        <taxon>Gunneridae</taxon>
        <taxon>Pentapetalae</taxon>
        <taxon>rosids</taxon>
        <taxon>malvids</taxon>
        <taxon>Malvales</taxon>
        <taxon>Malvaceae</taxon>
        <taxon>Malvoideae</taxon>
        <taxon>Hibiscus</taxon>
    </lineage>
</organism>
<protein>
    <submittedName>
        <fullName evidence="1">Uncharacterized protein</fullName>
    </submittedName>
</protein>
<proteinExistence type="predicted"/>
<comment type="caution">
    <text evidence="1">The sequence shown here is derived from an EMBL/GenBank/DDBJ whole genome shotgun (WGS) entry which is preliminary data.</text>
</comment>
<dbReference type="OrthoDB" id="442460at2759"/>
<accession>A0A9W7J3Y9</accession>
<sequence>MDKIEAGARVFLLQSSDSISANDVAENVLKVPCILHMDSIRGSHRGFKNLFRSCHNRKIRLTVSSSYCITSNSFFSKPQPTSPLLR</sequence>
<dbReference type="PANTHER" id="PTHR47764">
    <property type="entry name" value="UBIQUITIN-LIKE-SPECIFIC PROTEASE 2B-RELATED"/>
    <property type="match status" value="1"/>
</dbReference>
<evidence type="ECO:0000313" key="1">
    <source>
        <dbReference type="EMBL" id="GMJ07005.1"/>
    </source>
</evidence>
<dbReference type="EMBL" id="BSYR01000047">
    <property type="protein sequence ID" value="GMJ07005.1"/>
    <property type="molecule type" value="Genomic_DNA"/>
</dbReference>
<gene>
    <name evidence="1" type="ORF">HRI_004369700</name>
</gene>
<dbReference type="AlphaFoldDB" id="A0A9W7J3Y9"/>
<dbReference type="Proteomes" id="UP001165190">
    <property type="component" value="Unassembled WGS sequence"/>
</dbReference>